<evidence type="ECO:0000256" key="8">
    <source>
        <dbReference type="ARBA" id="ARBA00050025"/>
    </source>
</evidence>
<proteinExistence type="inferred from homology"/>
<feature type="transmembrane region" description="Helical" evidence="9">
    <location>
        <begin position="218"/>
        <end position="237"/>
    </location>
</feature>
<dbReference type="NCBIfam" id="TIGR00836">
    <property type="entry name" value="amt"/>
    <property type="match status" value="1"/>
</dbReference>
<evidence type="ECO:0000313" key="12">
    <source>
        <dbReference type="EMBL" id="GAA4395827.1"/>
    </source>
</evidence>
<keyword evidence="13" id="KW-1185">Reference proteome</keyword>
<dbReference type="InterPro" id="IPR001905">
    <property type="entry name" value="Ammonium_transpt"/>
</dbReference>
<name>A0ABP8JU62_9MICO</name>
<dbReference type="InterPro" id="IPR018047">
    <property type="entry name" value="Ammonium_transpt_CS"/>
</dbReference>
<protein>
    <recommendedName>
        <fullName evidence="8 9">Ammonium transporter</fullName>
    </recommendedName>
</protein>
<dbReference type="SUPFAM" id="SSF111352">
    <property type="entry name" value="Ammonium transporter"/>
    <property type="match status" value="1"/>
</dbReference>
<evidence type="ECO:0000256" key="10">
    <source>
        <dbReference type="SAM" id="MobiDB-lite"/>
    </source>
</evidence>
<feature type="transmembrane region" description="Helical" evidence="9">
    <location>
        <begin position="31"/>
        <end position="50"/>
    </location>
</feature>
<dbReference type="PANTHER" id="PTHR43029">
    <property type="entry name" value="AMMONIUM TRANSPORTER MEP2"/>
    <property type="match status" value="1"/>
</dbReference>
<feature type="transmembrane region" description="Helical" evidence="9">
    <location>
        <begin position="249"/>
        <end position="267"/>
    </location>
</feature>
<keyword evidence="7 9" id="KW-0924">Ammonia transport</keyword>
<evidence type="ECO:0000256" key="9">
    <source>
        <dbReference type="RuleBase" id="RU362002"/>
    </source>
</evidence>
<comment type="subcellular location">
    <subcellularLocation>
        <location evidence="9">Cell membrane</location>
        <topology evidence="9">Multi-pass membrane protein</topology>
    </subcellularLocation>
    <subcellularLocation>
        <location evidence="1">Membrane</location>
        <topology evidence="1">Multi-pass membrane protein</topology>
    </subcellularLocation>
</comment>
<evidence type="ECO:0000256" key="5">
    <source>
        <dbReference type="ARBA" id="ARBA00022989"/>
    </source>
</evidence>
<feature type="transmembrane region" description="Helical" evidence="9">
    <location>
        <begin position="81"/>
        <end position="102"/>
    </location>
</feature>
<evidence type="ECO:0000256" key="3">
    <source>
        <dbReference type="ARBA" id="ARBA00022448"/>
    </source>
</evidence>
<dbReference type="PROSITE" id="PS01219">
    <property type="entry name" value="AMMONIUM_TRANSP"/>
    <property type="match status" value="1"/>
</dbReference>
<keyword evidence="4 9" id="KW-0812">Transmembrane</keyword>
<feature type="transmembrane region" description="Helical" evidence="9">
    <location>
        <begin position="151"/>
        <end position="172"/>
    </location>
</feature>
<feature type="transmembrane region" description="Helical" evidence="9">
    <location>
        <begin position="188"/>
        <end position="206"/>
    </location>
</feature>
<comment type="similarity">
    <text evidence="2 9">Belongs to the ammonia transporter channel (TC 1.A.11.2) family.</text>
</comment>
<dbReference type="Gene3D" id="1.10.3430.10">
    <property type="entry name" value="Ammonium transporter AmtB like domains"/>
    <property type="match status" value="1"/>
</dbReference>
<sequence length="426" mass="43655">MVSAALVLLMTPGVAFLYGGMTRAKSVLNMLMMSFASMAVVGVVWVLWGFSMSGSTGVAQLFGNPFEAFGLSGLVGTTDLIGAGFGATFAIITVALISGGIADRTKFSAWMVFVPVWVTLVYCPMAFMVWGGGLLSADGLIGSTFGEAIDYAGGTVVHINAGIAALVLALIIGKRKGFGTDPSHRPHNIPFVMLGATLLWFGWFGFNGGAATDPAEAGLIWVNTMAAPAAAFIAWILVEWMRDGKPTSLGGASGIVAGLVAITPACANVSPLGAIAIGIIAGICSALAVGLKYRLGYDDSLDVVGVHLVSGLVGTLALGLFALPVEGEGGGLFYGGGLGQLVAQTVAAVFAILFTAIVTFIIGMVIHKTIGMRAAEEDEVTGIDLTEHAETAYEYGGLGTGGAFRPHPSSPAAHRRTTTLDESVNA</sequence>
<evidence type="ECO:0000256" key="2">
    <source>
        <dbReference type="ARBA" id="ARBA00005887"/>
    </source>
</evidence>
<feature type="transmembrane region" description="Helical" evidence="9">
    <location>
        <begin position="273"/>
        <end position="291"/>
    </location>
</feature>
<feature type="region of interest" description="Disordered" evidence="10">
    <location>
        <begin position="404"/>
        <end position="426"/>
    </location>
</feature>
<evidence type="ECO:0000256" key="4">
    <source>
        <dbReference type="ARBA" id="ARBA00022692"/>
    </source>
</evidence>
<dbReference type="Proteomes" id="UP001500642">
    <property type="component" value="Unassembled WGS sequence"/>
</dbReference>
<evidence type="ECO:0000256" key="6">
    <source>
        <dbReference type="ARBA" id="ARBA00023136"/>
    </source>
</evidence>
<evidence type="ECO:0000256" key="7">
    <source>
        <dbReference type="ARBA" id="ARBA00023177"/>
    </source>
</evidence>
<dbReference type="InterPro" id="IPR029020">
    <property type="entry name" value="Ammonium/urea_transptr"/>
</dbReference>
<dbReference type="InterPro" id="IPR024041">
    <property type="entry name" value="NH4_transpt_AmtB-like_dom"/>
</dbReference>
<dbReference type="Pfam" id="PF00909">
    <property type="entry name" value="Ammonium_transp"/>
    <property type="match status" value="1"/>
</dbReference>
<feature type="transmembrane region" description="Helical" evidence="9">
    <location>
        <begin position="109"/>
        <end position="131"/>
    </location>
</feature>
<evidence type="ECO:0000313" key="13">
    <source>
        <dbReference type="Proteomes" id="UP001500642"/>
    </source>
</evidence>
<organism evidence="12 13">
    <name type="scientific">Brevibacterium pityocampae</name>
    <dbReference type="NCBI Taxonomy" id="506594"/>
    <lineage>
        <taxon>Bacteria</taxon>
        <taxon>Bacillati</taxon>
        <taxon>Actinomycetota</taxon>
        <taxon>Actinomycetes</taxon>
        <taxon>Micrococcales</taxon>
        <taxon>Brevibacteriaceae</taxon>
        <taxon>Brevibacterium</taxon>
    </lineage>
</organism>
<feature type="domain" description="Ammonium transporter AmtB-like" evidence="11">
    <location>
        <begin position="1"/>
        <end position="393"/>
    </location>
</feature>
<keyword evidence="5 9" id="KW-1133">Transmembrane helix</keyword>
<accession>A0ABP8JU62</accession>
<dbReference type="PANTHER" id="PTHR43029:SF10">
    <property type="entry name" value="AMMONIUM TRANSPORTER MEP2"/>
    <property type="match status" value="1"/>
</dbReference>
<dbReference type="EMBL" id="BAABGL010000036">
    <property type="protein sequence ID" value="GAA4395827.1"/>
    <property type="molecule type" value="Genomic_DNA"/>
</dbReference>
<keyword evidence="3 9" id="KW-0813">Transport</keyword>
<comment type="caution">
    <text evidence="12">The sequence shown here is derived from an EMBL/GenBank/DDBJ whole genome shotgun (WGS) entry which is preliminary data.</text>
</comment>
<reference evidence="13" key="1">
    <citation type="journal article" date="2019" name="Int. J. Syst. Evol. Microbiol.">
        <title>The Global Catalogue of Microorganisms (GCM) 10K type strain sequencing project: providing services to taxonomists for standard genome sequencing and annotation.</title>
        <authorList>
            <consortium name="The Broad Institute Genomics Platform"/>
            <consortium name="The Broad Institute Genome Sequencing Center for Infectious Disease"/>
            <person name="Wu L."/>
            <person name="Ma J."/>
        </authorList>
    </citation>
    <scope>NUCLEOTIDE SEQUENCE [LARGE SCALE GENOMIC DNA]</scope>
    <source>
        <strain evidence="13">JCM 17808</strain>
    </source>
</reference>
<feature type="transmembrane region" description="Helical" evidence="9">
    <location>
        <begin position="303"/>
        <end position="325"/>
    </location>
</feature>
<evidence type="ECO:0000256" key="1">
    <source>
        <dbReference type="ARBA" id="ARBA00004141"/>
    </source>
</evidence>
<gene>
    <name evidence="12" type="ORF">GCM10023167_26500</name>
</gene>
<keyword evidence="6 9" id="KW-0472">Membrane</keyword>
<feature type="transmembrane region" description="Helical" evidence="9">
    <location>
        <begin position="345"/>
        <end position="366"/>
    </location>
</feature>
<evidence type="ECO:0000259" key="11">
    <source>
        <dbReference type="Pfam" id="PF00909"/>
    </source>
</evidence>